<keyword evidence="2" id="KW-1185">Reference proteome</keyword>
<evidence type="ECO:0000313" key="2">
    <source>
        <dbReference type="Proteomes" id="UP000886998"/>
    </source>
</evidence>
<dbReference type="EMBL" id="BMAV01008540">
    <property type="protein sequence ID" value="GFY52202.1"/>
    <property type="molecule type" value="Genomic_DNA"/>
</dbReference>
<gene>
    <name evidence="1" type="ORF">TNIN_238141</name>
</gene>
<evidence type="ECO:0000313" key="1">
    <source>
        <dbReference type="EMBL" id="GFY52202.1"/>
    </source>
</evidence>
<dbReference type="Proteomes" id="UP000886998">
    <property type="component" value="Unassembled WGS sequence"/>
</dbReference>
<accession>A0A8X7C3B2</accession>
<name>A0A8X7C3B2_9ARAC</name>
<organism evidence="1 2">
    <name type="scientific">Trichonephila inaurata madagascariensis</name>
    <dbReference type="NCBI Taxonomy" id="2747483"/>
    <lineage>
        <taxon>Eukaryota</taxon>
        <taxon>Metazoa</taxon>
        <taxon>Ecdysozoa</taxon>
        <taxon>Arthropoda</taxon>
        <taxon>Chelicerata</taxon>
        <taxon>Arachnida</taxon>
        <taxon>Araneae</taxon>
        <taxon>Araneomorphae</taxon>
        <taxon>Entelegynae</taxon>
        <taxon>Araneoidea</taxon>
        <taxon>Nephilidae</taxon>
        <taxon>Trichonephila</taxon>
        <taxon>Trichonephila inaurata</taxon>
    </lineage>
</organism>
<sequence length="206" mass="23304">MSQMDISSSNNDDSRNERLRVTGEIEAHEILLSNYLQLVSTPDDEKTQEMKAVLRKAIKESAQRKDALLSNDENADFITLNNKLSTVREIIELSQLKHSYFTLPDDTDLKDALDVIIDLQEETQELKEKIVSTLGSEKVLQPSSQELTFEPNEKRCFMGSVKELLPRATAVVFVNGPLGKLKLRCIFDSAFESSFLTLHAAERLED</sequence>
<dbReference type="AlphaFoldDB" id="A0A8X7C3B2"/>
<reference evidence="1" key="1">
    <citation type="submission" date="2020-08" db="EMBL/GenBank/DDBJ databases">
        <title>Multicomponent nature underlies the extraordinary mechanical properties of spider dragline silk.</title>
        <authorList>
            <person name="Kono N."/>
            <person name="Nakamura H."/>
            <person name="Mori M."/>
            <person name="Yoshida Y."/>
            <person name="Ohtoshi R."/>
            <person name="Malay A.D."/>
            <person name="Moran D.A.P."/>
            <person name="Tomita M."/>
            <person name="Numata K."/>
            <person name="Arakawa K."/>
        </authorList>
    </citation>
    <scope>NUCLEOTIDE SEQUENCE</scope>
</reference>
<comment type="caution">
    <text evidence="1">The sequence shown here is derived from an EMBL/GenBank/DDBJ whole genome shotgun (WGS) entry which is preliminary data.</text>
</comment>
<protein>
    <submittedName>
        <fullName evidence="1">Uncharacterized protein</fullName>
    </submittedName>
</protein>
<proteinExistence type="predicted"/>